<dbReference type="CDD" id="cd00165">
    <property type="entry name" value="S4"/>
    <property type="match status" value="1"/>
</dbReference>
<dbReference type="CDD" id="cd02870">
    <property type="entry name" value="PseudoU_synth_RsuA_like"/>
    <property type="match status" value="1"/>
</dbReference>
<evidence type="ECO:0000256" key="5">
    <source>
        <dbReference type="RuleBase" id="RU003887"/>
    </source>
</evidence>
<evidence type="ECO:0000256" key="2">
    <source>
        <dbReference type="ARBA" id="ARBA00022884"/>
    </source>
</evidence>
<dbReference type="Gene3D" id="3.30.70.1560">
    <property type="entry name" value="Alpha-L RNA-binding motif"/>
    <property type="match status" value="1"/>
</dbReference>
<dbReference type="SUPFAM" id="SSF55174">
    <property type="entry name" value="Alpha-L RNA-binding motif"/>
    <property type="match status" value="1"/>
</dbReference>
<dbReference type="PANTHER" id="PTHR47683:SF2">
    <property type="entry name" value="RNA-BINDING S4 DOMAIN-CONTAINING PROTEIN"/>
    <property type="match status" value="1"/>
</dbReference>
<dbReference type="InterPro" id="IPR020103">
    <property type="entry name" value="PsdUridine_synth_cat_dom_sf"/>
</dbReference>
<dbReference type="GO" id="GO:0003723">
    <property type="term" value="F:RNA binding"/>
    <property type="evidence" value="ECO:0007669"/>
    <property type="project" value="UniProtKB-KW"/>
</dbReference>
<dbReference type="OrthoDB" id="9807213at2"/>
<dbReference type="InterPro" id="IPR006145">
    <property type="entry name" value="PsdUridine_synth_RsuA/RluA"/>
</dbReference>
<organism evidence="7 8">
    <name type="scientific">Dolosicoccus paucivorans</name>
    <dbReference type="NCBI Taxonomy" id="84521"/>
    <lineage>
        <taxon>Bacteria</taxon>
        <taxon>Bacillati</taxon>
        <taxon>Bacillota</taxon>
        <taxon>Bacilli</taxon>
        <taxon>Lactobacillales</taxon>
        <taxon>Aerococcaceae</taxon>
        <taxon>Dolosicoccus</taxon>
    </lineage>
</organism>
<dbReference type="InterPro" id="IPR018496">
    <property type="entry name" value="PsdUridine_synth_RsuA/RluB_CS"/>
</dbReference>
<gene>
    <name evidence="7" type="ORF">CJ205_01745</name>
</gene>
<accession>A0A2N6SPF0</accession>
<dbReference type="PROSITE" id="PS50889">
    <property type="entry name" value="S4"/>
    <property type="match status" value="1"/>
</dbReference>
<dbReference type="SUPFAM" id="SSF55120">
    <property type="entry name" value="Pseudouridine synthase"/>
    <property type="match status" value="1"/>
</dbReference>
<dbReference type="InterPro" id="IPR000748">
    <property type="entry name" value="PsdUridine_synth_RsuA/RluB/E/F"/>
</dbReference>
<reference evidence="7 8" key="1">
    <citation type="submission" date="2017-09" db="EMBL/GenBank/DDBJ databases">
        <title>Bacterial strain isolated from the female urinary microbiota.</title>
        <authorList>
            <person name="Thomas-White K."/>
            <person name="Kumar N."/>
            <person name="Forster S."/>
            <person name="Putonti C."/>
            <person name="Lawley T."/>
            <person name="Wolfe A.J."/>
        </authorList>
    </citation>
    <scope>NUCLEOTIDE SEQUENCE [LARGE SCALE GENOMIC DNA]</scope>
    <source>
        <strain evidence="7 8">UMB0852</strain>
    </source>
</reference>
<dbReference type="PROSITE" id="PS01149">
    <property type="entry name" value="PSI_RSU"/>
    <property type="match status" value="1"/>
</dbReference>
<dbReference type="InterPro" id="IPR042092">
    <property type="entry name" value="PsdUridine_s_RsuA/RluB/E/F_cat"/>
</dbReference>
<dbReference type="InterPro" id="IPR036986">
    <property type="entry name" value="S4_RNA-bd_sf"/>
</dbReference>
<evidence type="ECO:0000256" key="3">
    <source>
        <dbReference type="ARBA" id="ARBA00023235"/>
    </source>
</evidence>
<name>A0A2N6SPF0_9LACT</name>
<dbReference type="InterPro" id="IPR020094">
    <property type="entry name" value="TruA/RsuA/RluB/E/F_N"/>
</dbReference>
<dbReference type="EMBL" id="PNHE01000004">
    <property type="protein sequence ID" value="PMC58916.1"/>
    <property type="molecule type" value="Genomic_DNA"/>
</dbReference>
<comment type="similarity">
    <text evidence="1 5">Belongs to the pseudouridine synthase RsuA family.</text>
</comment>
<dbReference type="AlphaFoldDB" id="A0A2N6SPF0"/>
<dbReference type="InterPro" id="IPR050343">
    <property type="entry name" value="RsuA_PseudoU_synthase"/>
</dbReference>
<dbReference type="SMART" id="SM00363">
    <property type="entry name" value="S4"/>
    <property type="match status" value="1"/>
</dbReference>
<protein>
    <recommendedName>
        <fullName evidence="5">Pseudouridine synthase</fullName>
        <ecNumber evidence="5">5.4.99.-</ecNumber>
    </recommendedName>
</protein>
<dbReference type="FunFam" id="3.30.70.1560:FF:000001">
    <property type="entry name" value="Pseudouridine synthase"/>
    <property type="match status" value="1"/>
</dbReference>
<evidence type="ECO:0000256" key="1">
    <source>
        <dbReference type="ARBA" id="ARBA00008348"/>
    </source>
</evidence>
<dbReference type="Proteomes" id="UP000235682">
    <property type="component" value="Unassembled WGS sequence"/>
</dbReference>
<keyword evidence="2 4" id="KW-0694">RNA-binding</keyword>
<evidence type="ECO:0000313" key="8">
    <source>
        <dbReference type="Proteomes" id="UP000235682"/>
    </source>
</evidence>
<dbReference type="PANTHER" id="PTHR47683">
    <property type="entry name" value="PSEUDOURIDINE SYNTHASE FAMILY PROTEIN-RELATED"/>
    <property type="match status" value="1"/>
</dbReference>
<dbReference type="Pfam" id="PF00849">
    <property type="entry name" value="PseudoU_synth_2"/>
    <property type="match status" value="1"/>
</dbReference>
<evidence type="ECO:0000259" key="6">
    <source>
        <dbReference type="SMART" id="SM00363"/>
    </source>
</evidence>
<evidence type="ECO:0000256" key="4">
    <source>
        <dbReference type="PROSITE-ProRule" id="PRU00182"/>
    </source>
</evidence>
<dbReference type="Gene3D" id="3.30.70.580">
    <property type="entry name" value="Pseudouridine synthase I, catalytic domain, N-terminal subdomain"/>
    <property type="match status" value="1"/>
</dbReference>
<dbReference type="NCBIfam" id="TIGR00093">
    <property type="entry name" value="pseudouridine synthase"/>
    <property type="match status" value="1"/>
</dbReference>
<evidence type="ECO:0000313" key="7">
    <source>
        <dbReference type="EMBL" id="PMC58916.1"/>
    </source>
</evidence>
<dbReference type="Pfam" id="PF01479">
    <property type="entry name" value="S4"/>
    <property type="match status" value="1"/>
</dbReference>
<sequence>MERLQKVMAHAGVDSRRKCEDLIVQGRVKVNGETVTELGTKVDARDLIEVDGVPIYKEEPRYILLYKPKNVISAVSDPHDRPVVTDLVEGISERIYPIGRLDFDTTGLILLTNNGDFAHLLMHPRHEIPKTYIATVNGIPTPEALKKLSSGVMLDGKKTSKARASLLSKNTQKNTSVVQLTIHEGWNHQVKRMFEAVGHVVYRLKRERFGFLDLGHLNPGEWRELTRFEVDKLTKMAESIKN</sequence>
<dbReference type="InterPro" id="IPR002942">
    <property type="entry name" value="S4_RNA-bd"/>
</dbReference>
<dbReference type="Gene3D" id="3.10.290.10">
    <property type="entry name" value="RNA-binding S4 domain"/>
    <property type="match status" value="1"/>
</dbReference>
<dbReference type="GO" id="GO:0120159">
    <property type="term" value="F:rRNA pseudouridine synthase activity"/>
    <property type="evidence" value="ECO:0007669"/>
    <property type="project" value="UniProtKB-ARBA"/>
</dbReference>
<dbReference type="STRING" id="84521.SAMN04487994_10284"/>
<dbReference type="EC" id="5.4.99.-" evidence="5"/>
<proteinExistence type="inferred from homology"/>
<keyword evidence="3 5" id="KW-0413">Isomerase</keyword>
<keyword evidence="8" id="KW-1185">Reference proteome</keyword>
<dbReference type="RefSeq" id="WP_102227290.1">
    <property type="nucleotide sequence ID" value="NZ_PNFY01000001.1"/>
</dbReference>
<dbReference type="FunFam" id="3.10.290.10:FF:000003">
    <property type="entry name" value="Pseudouridine synthase"/>
    <property type="match status" value="1"/>
</dbReference>
<feature type="domain" description="RNA-binding S4" evidence="6">
    <location>
        <begin position="2"/>
        <end position="59"/>
    </location>
</feature>
<dbReference type="GO" id="GO:0005829">
    <property type="term" value="C:cytosol"/>
    <property type="evidence" value="ECO:0007669"/>
    <property type="project" value="UniProtKB-ARBA"/>
</dbReference>
<comment type="caution">
    <text evidence="7">The sequence shown here is derived from an EMBL/GenBank/DDBJ whole genome shotgun (WGS) entry which is preliminary data.</text>
</comment>
<dbReference type="GO" id="GO:0000455">
    <property type="term" value="P:enzyme-directed rRNA pseudouridine synthesis"/>
    <property type="evidence" value="ECO:0007669"/>
    <property type="project" value="UniProtKB-ARBA"/>
</dbReference>